<dbReference type="Gene3D" id="3.30.300.30">
    <property type="match status" value="1"/>
</dbReference>
<dbReference type="PANTHER" id="PTHR45527:SF1">
    <property type="entry name" value="FATTY ACID SYNTHASE"/>
    <property type="match status" value="1"/>
</dbReference>
<protein>
    <submittedName>
        <fullName evidence="3">Amino acid adenylation domain-containing protein</fullName>
    </submittedName>
</protein>
<reference evidence="3 4" key="2">
    <citation type="journal article" date="2023" name="Plant Pathol.">
        <title>Dismantling and reorganizing Pseudomonas marginalis sensu#lato.</title>
        <authorList>
            <person name="Sawada H."/>
            <person name="Fujikawa T."/>
            <person name="Satou M."/>
        </authorList>
    </citation>
    <scope>NUCLEOTIDE SEQUENCE [LARGE SCALE GENOMIC DNA]</scope>
    <source>
        <strain evidence="3 4">MAFF 212408</strain>
    </source>
</reference>
<name>A0A5N7KF38_9PSED</name>
<reference evidence="3 4" key="1">
    <citation type="journal article" date="2020" name="Int. J. Syst. Evol. Microbiol.">
        <title>Pseudomonas kitaguniensis sp. nov., a pathogen causing bacterial rot of Welsh onion in Japan.</title>
        <authorList>
            <person name="Sawada H."/>
            <person name="Fujikawa T."/>
            <person name="Nishiwaki Y."/>
            <person name="Horita H."/>
        </authorList>
    </citation>
    <scope>NUCLEOTIDE SEQUENCE [LARGE SCALE GENOMIC DNA]</scope>
    <source>
        <strain evidence="3 4">MAFF 212408</strain>
    </source>
</reference>
<feature type="domain" description="AMP-binding enzyme C-terminal" evidence="2">
    <location>
        <begin position="136"/>
        <end position="209"/>
    </location>
</feature>
<dbReference type="InterPro" id="IPR000873">
    <property type="entry name" value="AMP-dep_synth/lig_dom"/>
</dbReference>
<sequence length="250" mass="27639">RGCSKTAHRTYLLNGYGPTEATTFSTTYEIKRADEGSIPIGRPVGNSRAYVLDARQQPVPVGVTGELYIGGQGVALGYLNRADLTAEKFLADPFSNAGLMYRTGDLVAWRVDGTLQYQGRNDQQVKIRGFRIELGEIETLLGEHPQVKDVVVLAREDEPGNKRLVAYFTERDAVAIEALRDHLQAQLPDYMVPAAYVRLDNLPLTNNGKVDRKALPLPDQDALLSRGYEAPQGEVETLLAQIWADLLKVE</sequence>
<dbReference type="Gene3D" id="3.40.50.980">
    <property type="match status" value="1"/>
</dbReference>
<proteinExistence type="predicted"/>
<evidence type="ECO:0000259" key="1">
    <source>
        <dbReference type="Pfam" id="PF00501"/>
    </source>
</evidence>
<gene>
    <name evidence="3" type="ORF">F0169_00005</name>
</gene>
<dbReference type="Pfam" id="PF13193">
    <property type="entry name" value="AMP-binding_C"/>
    <property type="match status" value="1"/>
</dbReference>
<evidence type="ECO:0000259" key="2">
    <source>
        <dbReference type="Pfam" id="PF13193"/>
    </source>
</evidence>
<feature type="domain" description="AMP-dependent synthetase/ligase" evidence="1">
    <location>
        <begin position="10"/>
        <end position="79"/>
    </location>
</feature>
<dbReference type="InterPro" id="IPR045851">
    <property type="entry name" value="AMP-bd_C_sf"/>
</dbReference>
<dbReference type="Proteomes" id="UP000326112">
    <property type="component" value="Unassembled WGS sequence"/>
</dbReference>
<dbReference type="SUPFAM" id="SSF56801">
    <property type="entry name" value="Acetyl-CoA synthetase-like"/>
    <property type="match status" value="1"/>
</dbReference>
<dbReference type="InterPro" id="IPR025110">
    <property type="entry name" value="AMP-bd_C"/>
</dbReference>
<evidence type="ECO:0000313" key="4">
    <source>
        <dbReference type="Proteomes" id="UP000326112"/>
    </source>
</evidence>
<dbReference type="PANTHER" id="PTHR45527">
    <property type="entry name" value="NONRIBOSOMAL PEPTIDE SYNTHETASE"/>
    <property type="match status" value="1"/>
</dbReference>
<accession>A0A5N7KF38</accession>
<evidence type="ECO:0000313" key="3">
    <source>
        <dbReference type="EMBL" id="MPR00590.1"/>
    </source>
</evidence>
<feature type="non-terminal residue" evidence="3">
    <location>
        <position position="250"/>
    </location>
</feature>
<comment type="caution">
    <text evidence="3">The sequence shown here is derived from an EMBL/GenBank/DDBJ whole genome shotgun (WGS) entry which is preliminary data.</text>
</comment>
<dbReference type="Pfam" id="PF00501">
    <property type="entry name" value="AMP-binding"/>
    <property type="match status" value="1"/>
</dbReference>
<feature type="non-terminal residue" evidence="3">
    <location>
        <position position="1"/>
    </location>
</feature>
<dbReference type="EMBL" id="VUAZ01000001">
    <property type="protein sequence ID" value="MPR00590.1"/>
    <property type="molecule type" value="Genomic_DNA"/>
</dbReference>
<dbReference type="Gene3D" id="2.30.38.10">
    <property type="entry name" value="Luciferase, Domain 3"/>
    <property type="match status" value="1"/>
</dbReference>
<dbReference type="RefSeq" id="WP_152745063.1">
    <property type="nucleotide sequence ID" value="NZ_VUAZ01000001.1"/>
</dbReference>
<keyword evidence="4" id="KW-1185">Reference proteome</keyword>
<organism evidence="3 4">
    <name type="scientific">Pseudomonas kitaguniensis</name>
    <dbReference type="NCBI Taxonomy" id="2607908"/>
    <lineage>
        <taxon>Bacteria</taxon>
        <taxon>Pseudomonadati</taxon>
        <taxon>Pseudomonadota</taxon>
        <taxon>Gammaproteobacteria</taxon>
        <taxon>Pseudomonadales</taxon>
        <taxon>Pseudomonadaceae</taxon>
        <taxon>Pseudomonas</taxon>
    </lineage>
</organism>